<accession>A0ACC1CWV6</accession>
<gene>
    <name evidence="1" type="ORF">K1T71_008255</name>
</gene>
<reference evidence="1 2" key="1">
    <citation type="journal article" date="2021" name="Front. Genet.">
        <title>Chromosome-Level Genome Assembly Reveals Significant Gene Expansion in the Toll and IMD Signaling Pathways of Dendrolimus kikuchii.</title>
        <authorList>
            <person name="Zhou J."/>
            <person name="Wu P."/>
            <person name="Xiong Z."/>
            <person name="Liu N."/>
            <person name="Zhao N."/>
            <person name="Ji M."/>
            <person name="Qiu Y."/>
            <person name="Yang B."/>
        </authorList>
    </citation>
    <scope>NUCLEOTIDE SEQUENCE [LARGE SCALE GENOMIC DNA]</scope>
    <source>
        <strain evidence="1">Ann1</strain>
    </source>
</reference>
<evidence type="ECO:0000313" key="2">
    <source>
        <dbReference type="Proteomes" id="UP000824533"/>
    </source>
</evidence>
<organism evidence="1 2">
    <name type="scientific">Dendrolimus kikuchii</name>
    <dbReference type="NCBI Taxonomy" id="765133"/>
    <lineage>
        <taxon>Eukaryota</taxon>
        <taxon>Metazoa</taxon>
        <taxon>Ecdysozoa</taxon>
        <taxon>Arthropoda</taxon>
        <taxon>Hexapoda</taxon>
        <taxon>Insecta</taxon>
        <taxon>Pterygota</taxon>
        <taxon>Neoptera</taxon>
        <taxon>Endopterygota</taxon>
        <taxon>Lepidoptera</taxon>
        <taxon>Glossata</taxon>
        <taxon>Ditrysia</taxon>
        <taxon>Bombycoidea</taxon>
        <taxon>Lasiocampidae</taxon>
        <taxon>Dendrolimus</taxon>
    </lineage>
</organism>
<protein>
    <submittedName>
        <fullName evidence="1">Uncharacterized protein</fullName>
    </submittedName>
</protein>
<comment type="caution">
    <text evidence="1">The sequence shown here is derived from an EMBL/GenBank/DDBJ whole genome shotgun (WGS) entry which is preliminary data.</text>
</comment>
<dbReference type="EMBL" id="CM034400">
    <property type="protein sequence ID" value="KAJ0176081.1"/>
    <property type="molecule type" value="Genomic_DNA"/>
</dbReference>
<evidence type="ECO:0000313" key="1">
    <source>
        <dbReference type="EMBL" id="KAJ0176081.1"/>
    </source>
</evidence>
<dbReference type="Proteomes" id="UP000824533">
    <property type="component" value="Linkage Group LG14"/>
</dbReference>
<name>A0ACC1CWV6_9NEOP</name>
<proteinExistence type="predicted"/>
<keyword evidence="2" id="KW-1185">Reference proteome</keyword>
<sequence>MESIHDTMAEMMELFRNKTTAIESQLQKTANPATVEGLAAEFTSFKSFMMQALNGLQKQIEMLSSTMDRLEMQSRRKMLLFHGLNEVRNENILLSITEVIKKRLGVSDFTMDGIRRCHRLGRPVQSQKCRPIVVKFQDVSDRDKIWLLKTKLKDSGITMSEFLTKTRHDIFMAARKKFGLSKCWTREGNIYVMGPDDTRHRISSHSDLTKISSDDILKPTNEPTMPAAAKATAAKSKRAVAAKK</sequence>